<accession>A0AAV3RAV8</accession>
<sequence>MSKDLAKGFSYASDAFGLSEEIRQQFGGYIEPRLYEIRRSIYYAKQGKDSVACFYNKLKTLWEELMSLKPRMRFGDFEELHTLETGSVMAMQVVPRFGQKNQFKRNIDSRVHFQGFKNQQQQFASRNKGQGFVKEDKYAYRCDFYGRRGHLKRDYFKIKGFPD</sequence>
<reference evidence="1 2" key="1">
    <citation type="submission" date="2024-01" db="EMBL/GenBank/DDBJ databases">
        <title>The complete chloroplast genome sequence of Lithospermum erythrorhizon: insights into the phylogenetic relationship among Boraginaceae species and the maternal lineages of purple gromwells.</title>
        <authorList>
            <person name="Okada T."/>
            <person name="Watanabe K."/>
        </authorList>
    </citation>
    <scope>NUCLEOTIDE SEQUENCE [LARGE SCALE GENOMIC DNA]</scope>
</reference>
<dbReference type="AlphaFoldDB" id="A0AAV3RAV8"/>
<protein>
    <recommendedName>
        <fullName evidence="3">Retrotransposon gag domain-containing protein</fullName>
    </recommendedName>
</protein>
<gene>
    <name evidence="1" type="ORF">LIER_41278</name>
</gene>
<dbReference type="Proteomes" id="UP001454036">
    <property type="component" value="Unassembled WGS sequence"/>
</dbReference>
<evidence type="ECO:0000313" key="2">
    <source>
        <dbReference type="Proteomes" id="UP001454036"/>
    </source>
</evidence>
<dbReference type="PANTHER" id="PTHR37610">
    <property type="entry name" value="CCHC-TYPE DOMAIN-CONTAINING PROTEIN"/>
    <property type="match status" value="1"/>
</dbReference>
<proteinExistence type="predicted"/>
<name>A0AAV3RAV8_LITER</name>
<evidence type="ECO:0008006" key="3">
    <source>
        <dbReference type="Google" id="ProtNLM"/>
    </source>
</evidence>
<keyword evidence="2" id="KW-1185">Reference proteome</keyword>
<evidence type="ECO:0000313" key="1">
    <source>
        <dbReference type="EMBL" id="GAA0172127.1"/>
    </source>
</evidence>
<organism evidence="1 2">
    <name type="scientific">Lithospermum erythrorhizon</name>
    <name type="common">Purple gromwell</name>
    <name type="synonym">Lithospermum officinale var. erythrorhizon</name>
    <dbReference type="NCBI Taxonomy" id="34254"/>
    <lineage>
        <taxon>Eukaryota</taxon>
        <taxon>Viridiplantae</taxon>
        <taxon>Streptophyta</taxon>
        <taxon>Embryophyta</taxon>
        <taxon>Tracheophyta</taxon>
        <taxon>Spermatophyta</taxon>
        <taxon>Magnoliopsida</taxon>
        <taxon>eudicotyledons</taxon>
        <taxon>Gunneridae</taxon>
        <taxon>Pentapetalae</taxon>
        <taxon>asterids</taxon>
        <taxon>lamiids</taxon>
        <taxon>Boraginales</taxon>
        <taxon>Boraginaceae</taxon>
        <taxon>Boraginoideae</taxon>
        <taxon>Lithospermeae</taxon>
        <taxon>Lithospermum</taxon>
    </lineage>
</organism>
<dbReference type="PANTHER" id="PTHR37610:SF40">
    <property type="entry name" value="OS01G0909600 PROTEIN"/>
    <property type="match status" value="1"/>
</dbReference>
<comment type="caution">
    <text evidence="1">The sequence shown here is derived from an EMBL/GenBank/DDBJ whole genome shotgun (WGS) entry which is preliminary data.</text>
</comment>
<dbReference type="EMBL" id="BAABME010025433">
    <property type="protein sequence ID" value="GAA0172127.1"/>
    <property type="molecule type" value="Genomic_DNA"/>
</dbReference>